<evidence type="ECO:0000313" key="2">
    <source>
        <dbReference type="EMBL" id="UPV99785.1"/>
    </source>
</evidence>
<keyword evidence="2" id="KW-0378">Hydrolase</keyword>
<gene>
    <name evidence="2" type="ORF">M0R88_14850</name>
</gene>
<dbReference type="AlphaFoldDB" id="A0A8U0IGH2"/>
<keyword evidence="1" id="KW-0812">Transmembrane</keyword>
<proteinExistence type="predicted"/>
<evidence type="ECO:0000256" key="1">
    <source>
        <dbReference type="SAM" id="Phobius"/>
    </source>
</evidence>
<feature type="transmembrane region" description="Helical" evidence="1">
    <location>
        <begin position="139"/>
        <end position="159"/>
    </location>
</feature>
<keyword evidence="1" id="KW-1133">Transmembrane helix</keyword>
<sequence length="184" mass="19881">MFPLGHYGLALACYSVVGYALLRRGYARDALSGGGIVLSYSLFPDLDGQFEFLVHRGVTHTVWFAAAVGVLCALAVASSLRTRPRRDALRGALWAFFLGSFAVAVHLLADLLNPWGVMPVYPLSPALYSLDLVRATNDAANYAMLAFGVGCATAAWVAARTPETDASLVGRLYRRLRRRKGASE</sequence>
<keyword evidence="1" id="KW-0472">Membrane</keyword>
<dbReference type="EMBL" id="CP096658">
    <property type="protein sequence ID" value="UPV99785.1"/>
    <property type="molecule type" value="Genomic_DNA"/>
</dbReference>
<reference evidence="2" key="1">
    <citation type="submission" date="2022-04" db="EMBL/GenBank/DDBJ databases">
        <title>Diverse halophilic archaea isolated from saline environments.</title>
        <authorList>
            <person name="Cui H.-L."/>
        </authorList>
    </citation>
    <scope>NUCLEOTIDE SEQUENCE</scope>
    <source>
        <strain evidence="2">XZYJT40</strain>
    </source>
</reference>
<feature type="transmembrane region" description="Helical" evidence="1">
    <location>
        <begin position="92"/>
        <end position="109"/>
    </location>
</feature>
<dbReference type="InterPro" id="IPR007404">
    <property type="entry name" value="YdjM-like"/>
</dbReference>
<accession>A0A8U0IGH2</accession>
<dbReference type="KEGG" id="haxz:M0R88_14850"/>
<dbReference type="Pfam" id="PF04307">
    <property type="entry name" value="YdjM"/>
    <property type="match status" value="1"/>
</dbReference>
<dbReference type="GO" id="GO:0016787">
    <property type="term" value="F:hydrolase activity"/>
    <property type="evidence" value="ECO:0007669"/>
    <property type="project" value="UniProtKB-KW"/>
</dbReference>
<feature type="transmembrane region" description="Helical" evidence="1">
    <location>
        <begin position="63"/>
        <end position="80"/>
    </location>
</feature>
<keyword evidence="3" id="KW-1185">Reference proteome</keyword>
<organism evidence="2 3">
    <name type="scientific">Halorussus gelatinilyticus</name>
    <dbReference type="NCBI Taxonomy" id="2937524"/>
    <lineage>
        <taxon>Archaea</taxon>
        <taxon>Methanobacteriati</taxon>
        <taxon>Methanobacteriota</taxon>
        <taxon>Stenosarchaea group</taxon>
        <taxon>Halobacteria</taxon>
        <taxon>Halobacteriales</taxon>
        <taxon>Haladaptataceae</taxon>
        <taxon>Halorussus</taxon>
    </lineage>
</organism>
<dbReference type="RefSeq" id="WP_248654276.1">
    <property type="nucleotide sequence ID" value="NZ_CP096658.1"/>
</dbReference>
<evidence type="ECO:0000313" key="3">
    <source>
        <dbReference type="Proteomes" id="UP000830434"/>
    </source>
</evidence>
<name>A0A8U0IGH2_9EURY</name>
<protein>
    <submittedName>
        <fullName evidence="2">Metal-dependent hydrolase</fullName>
    </submittedName>
</protein>
<dbReference type="GeneID" id="72191159"/>
<dbReference type="Proteomes" id="UP000830434">
    <property type="component" value="Chromosome"/>
</dbReference>